<comment type="caution">
    <text evidence="3">The sequence shown here is derived from an EMBL/GenBank/DDBJ whole genome shotgun (WGS) entry which is preliminary data.</text>
</comment>
<dbReference type="InterPro" id="IPR036396">
    <property type="entry name" value="Cyt_P450_sf"/>
</dbReference>
<keyword evidence="2" id="KW-0349">Heme</keyword>
<dbReference type="PANTHER" id="PTHR46696">
    <property type="entry name" value="P450, PUTATIVE (EUROFUNG)-RELATED"/>
    <property type="match status" value="1"/>
</dbReference>
<dbReference type="OrthoDB" id="4557982at2"/>
<dbReference type="PROSITE" id="PS00086">
    <property type="entry name" value="CYTOCHROME_P450"/>
    <property type="match status" value="1"/>
</dbReference>
<dbReference type="AlphaFoldDB" id="A0A4R4ZXN1"/>
<keyword evidence="2" id="KW-0408">Iron</keyword>
<protein>
    <submittedName>
        <fullName evidence="3">Cytochrome P450</fullName>
    </submittedName>
</protein>
<comment type="similarity">
    <text evidence="1 2">Belongs to the cytochrome P450 family.</text>
</comment>
<reference evidence="3 4" key="1">
    <citation type="submission" date="2019-03" db="EMBL/GenBank/DDBJ databases">
        <title>Draft genome sequences of novel Actinobacteria.</title>
        <authorList>
            <person name="Sahin N."/>
            <person name="Ay H."/>
            <person name="Saygin H."/>
        </authorList>
    </citation>
    <scope>NUCLEOTIDE SEQUENCE [LARGE SCALE GENOMIC DNA]</scope>
    <source>
        <strain evidence="3 4">H3C3</strain>
    </source>
</reference>
<dbReference type="RefSeq" id="WP_131903192.1">
    <property type="nucleotide sequence ID" value="NZ_SMKU01000473.1"/>
</dbReference>
<dbReference type="Pfam" id="PF00067">
    <property type="entry name" value="p450"/>
    <property type="match status" value="1"/>
</dbReference>
<accession>A0A4R4ZXN1</accession>
<dbReference type="GO" id="GO:0005506">
    <property type="term" value="F:iron ion binding"/>
    <property type="evidence" value="ECO:0007669"/>
    <property type="project" value="InterPro"/>
</dbReference>
<dbReference type="EMBL" id="SMKU01000473">
    <property type="protein sequence ID" value="TDD63745.1"/>
    <property type="molecule type" value="Genomic_DNA"/>
</dbReference>
<evidence type="ECO:0000256" key="2">
    <source>
        <dbReference type="RuleBase" id="RU000461"/>
    </source>
</evidence>
<dbReference type="GO" id="GO:0020037">
    <property type="term" value="F:heme binding"/>
    <property type="evidence" value="ECO:0007669"/>
    <property type="project" value="InterPro"/>
</dbReference>
<dbReference type="PANTHER" id="PTHR46696:SF1">
    <property type="entry name" value="CYTOCHROME P450 YJIB-RELATED"/>
    <property type="match status" value="1"/>
</dbReference>
<gene>
    <name evidence="3" type="ORF">E1298_43250</name>
</gene>
<keyword evidence="2" id="KW-0479">Metal-binding</keyword>
<evidence type="ECO:0000313" key="4">
    <source>
        <dbReference type="Proteomes" id="UP000294513"/>
    </source>
</evidence>
<dbReference type="InterPro" id="IPR002397">
    <property type="entry name" value="Cyt_P450_B"/>
</dbReference>
<dbReference type="Proteomes" id="UP000294513">
    <property type="component" value="Unassembled WGS sequence"/>
</dbReference>
<sequence>MRVTNPRLATRDVTIGDVLIPAGSMVAASLIAANHDPEVVADPQEMDFGRPDNKHVAFGHGTHFCLGVHLARAELRVALDSLARRFPGLRPAVAPSEIPWRKNSLFHGPSELPVTW</sequence>
<keyword evidence="2" id="KW-0503">Monooxygenase</keyword>
<dbReference type="Gene3D" id="1.10.630.10">
    <property type="entry name" value="Cytochrome P450"/>
    <property type="match status" value="1"/>
</dbReference>
<organism evidence="3 4">
    <name type="scientific">Actinomadura rubrisoli</name>
    <dbReference type="NCBI Taxonomy" id="2530368"/>
    <lineage>
        <taxon>Bacteria</taxon>
        <taxon>Bacillati</taxon>
        <taxon>Actinomycetota</taxon>
        <taxon>Actinomycetes</taxon>
        <taxon>Streptosporangiales</taxon>
        <taxon>Thermomonosporaceae</taxon>
        <taxon>Actinomadura</taxon>
    </lineage>
</organism>
<dbReference type="GO" id="GO:0016705">
    <property type="term" value="F:oxidoreductase activity, acting on paired donors, with incorporation or reduction of molecular oxygen"/>
    <property type="evidence" value="ECO:0007669"/>
    <property type="project" value="InterPro"/>
</dbReference>
<dbReference type="PRINTS" id="PR00359">
    <property type="entry name" value="BP450"/>
</dbReference>
<keyword evidence="2" id="KW-0560">Oxidoreductase</keyword>
<proteinExistence type="inferred from homology"/>
<dbReference type="InterPro" id="IPR017972">
    <property type="entry name" value="Cyt_P450_CS"/>
</dbReference>
<evidence type="ECO:0000256" key="1">
    <source>
        <dbReference type="ARBA" id="ARBA00010617"/>
    </source>
</evidence>
<evidence type="ECO:0000313" key="3">
    <source>
        <dbReference type="EMBL" id="TDD63745.1"/>
    </source>
</evidence>
<dbReference type="GO" id="GO:0004497">
    <property type="term" value="F:monooxygenase activity"/>
    <property type="evidence" value="ECO:0007669"/>
    <property type="project" value="UniProtKB-KW"/>
</dbReference>
<keyword evidence="4" id="KW-1185">Reference proteome</keyword>
<dbReference type="InterPro" id="IPR001128">
    <property type="entry name" value="Cyt_P450"/>
</dbReference>
<dbReference type="SUPFAM" id="SSF48264">
    <property type="entry name" value="Cytochrome P450"/>
    <property type="match status" value="1"/>
</dbReference>
<name>A0A4R4ZXN1_9ACTN</name>